<evidence type="ECO:0000313" key="2">
    <source>
        <dbReference type="EMBL" id="MFC5473565.1"/>
    </source>
</evidence>
<dbReference type="RefSeq" id="WP_378996151.1">
    <property type="nucleotide sequence ID" value="NZ_JBHSMT010000011.1"/>
</dbReference>
<proteinExistence type="predicted"/>
<sequence length="394" mass="42435">MPVREKLDALRISLTTISCNLLELADTETVKAARARLKDEVGGYAGLTRDKAAQAIKSLDALWNSYLLLARLFEQASDLNKRSGLFHHTEDQVRHLLEGLSVELRAEHIPITSRGLLSCADQIERATPQQVLDAMAQQFCDARDLLNTVSTAAGQAAPRLAALRQQAAELEIRAARLGTGYAAPARLDAVLNNAERDPLSCAAELERAASELEQQRLNLKNIEQQQAVSRAAIEHANGLLAELKDLAQRSAAAIEETRQKIHAPAGLILPVDDSVIDSLVIWLASIAQSVAAGRHDAVKVGLARWQAECSAQLTAARAAYAKNRLALDECAEINGRFQALRAKADALAARGAELDAALPAAMLNAKRALQSKPVDLPALRAAVGAYEASLRENK</sequence>
<organism evidence="2 3">
    <name type="scientific">Paraherbaspirillum soli</name>
    <dbReference type="NCBI Taxonomy" id="631222"/>
    <lineage>
        <taxon>Bacteria</taxon>
        <taxon>Pseudomonadati</taxon>
        <taxon>Pseudomonadota</taxon>
        <taxon>Betaproteobacteria</taxon>
        <taxon>Burkholderiales</taxon>
        <taxon>Oxalobacteraceae</taxon>
        <taxon>Paraherbaspirillum</taxon>
    </lineage>
</organism>
<keyword evidence="3" id="KW-1185">Reference proteome</keyword>
<comment type="caution">
    <text evidence="2">The sequence shown here is derived from an EMBL/GenBank/DDBJ whole genome shotgun (WGS) entry which is preliminary data.</text>
</comment>
<gene>
    <name evidence="2" type="ORF">ACFPM8_06285</name>
</gene>
<name>A0ABW0M5V3_9BURK</name>
<evidence type="ECO:0000313" key="3">
    <source>
        <dbReference type="Proteomes" id="UP001596045"/>
    </source>
</evidence>
<dbReference type="Proteomes" id="UP001596045">
    <property type="component" value="Unassembled WGS sequence"/>
</dbReference>
<dbReference type="EMBL" id="JBHSMT010000011">
    <property type="protein sequence ID" value="MFC5473565.1"/>
    <property type="molecule type" value="Genomic_DNA"/>
</dbReference>
<feature type="coiled-coil region" evidence="1">
    <location>
        <begin position="202"/>
        <end position="260"/>
    </location>
</feature>
<keyword evidence="1" id="KW-0175">Coiled coil</keyword>
<evidence type="ECO:0000256" key="1">
    <source>
        <dbReference type="SAM" id="Coils"/>
    </source>
</evidence>
<reference evidence="3" key="1">
    <citation type="journal article" date="2019" name="Int. J. Syst. Evol. Microbiol.">
        <title>The Global Catalogue of Microorganisms (GCM) 10K type strain sequencing project: providing services to taxonomists for standard genome sequencing and annotation.</title>
        <authorList>
            <consortium name="The Broad Institute Genomics Platform"/>
            <consortium name="The Broad Institute Genome Sequencing Center for Infectious Disease"/>
            <person name="Wu L."/>
            <person name="Ma J."/>
        </authorList>
    </citation>
    <scope>NUCLEOTIDE SEQUENCE [LARGE SCALE GENOMIC DNA]</scope>
    <source>
        <strain evidence="3">JCM 17066</strain>
    </source>
</reference>
<protein>
    <submittedName>
        <fullName evidence="2">Uncharacterized protein</fullName>
    </submittedName>
</protein>
<accession>A0ABW0M5V3</accession>